<dbReference type="InterPro" id="IPR016541">
    <property type="entry name" value="UCP008505"/>
</dbReference>
<name>A0A221UWC0_9FLAO</name>
<reference evidence="1 2" key="1">
    <citation type="submission" date="2017-07" db="EMBL/GenBank/DDBJ databases">
        <title>Genome Sequence of Arenibacter algicola Strain SMS7 Isolated from a culture of the Diatom Skeletonema marinoi.</title>
        <authorList>
            <person name="Topel M."/>
            <person name="Pinder M.I.M."/>
            <person name="Johansson O.N."/>
            <person name="Kourtchenko O."/>
            <person name="Godhe A."/>
            <person name="Clarke A.K."/>
        </authorList>
    </citation>
    <scope>NUCLEOTIDE SEQUENCE [LARGE SCALE GENOMIC DNA]</scope>
    <source>
        <strain evidence="1 2">SMS7</strain>
    </source>
</reference>
<dbReference type="AlphaFoldDB" id="A0A221UWC0"/>
<gene>
    <name evidence="1" type="ORF">AREALGSMS7_01934</name>
</gene>
<dbReference type="Proteomes" id="UP000204551">
    <property type="component" value="Chromosome"/>
</dbReference>
<dbReference type="EMBL" id="CP022515">
    <property type="protein sequence ID" value="ASO05396.1"/>
    <property type="molecule type" value="Genomic_DNA"/>
</dbReference>
<evidence type="ECO:0000313" key="2">
    <source>
        <dbReference type="Proteomes" id="UP000204551"/>
    </source>
</evidence>
<accession>A0A221UWC0</accession>
<evidence type="ECO:0000313" key="1">
    <source>
        <dbReference type="EMBL" id="ASO05396.1"/>
    </source>
</evidence>
<dbReference type="KEGG" id="aalg:AREALGSMS7_01934"/>
<proteinExistence type="predicted"/>
<evidence type="ECO:0008006" key="3">
    <source>
        <dbReference type="Google" id="ProtNLM"/>
    </source>
</evidence>
<organism evidence="1 2">
    <name type="scientific">Arenibacter algicola</name>
    <dbReference type="NCBI Taxonomy" id="616991"/>
    <lineage>
        <taxon>Bacteria</taxon>
        <taxon>Pseudomonadati</taxon>
        <taxon>Bacteroidota</taxon>
        <taxon>Flavobacteriia</taxon>
        <taxon>Flavobacteriales</taxon>
        <taxon>Flavobacteriaceae</taxon>
        <taxon>Arenibacter</taxon>
    </lineage>
</organism>
<dbReference type="RefSeq" id="WP_093978159.1">
    <property type="nucleotide sequence ID" value="NZ_CP022515.1"/>
</dbReference>
<dbReference type="Pfam" id="PF14367">
    <property type="entry name" value="DUF4411"/>
    <property type="match status" value="1"/>
</dbReference>
<sequence length="188" mass="22000">MKVIIDTSSLLSLVRYYLPFDQKTKLFDFIKSEFENGNLILIDAVYEECLYTTQGLVLKSLDYLNEKDFKKNFKLPIKTKDLLPPSTKKFYNLLNDNFRTPLSRRLNDAEFEERKKEFLETADARMIILALIKKNEKEEIAIVTEESENGNDNKAFKKIPAICKILDIKVMTLPEILKIYQGIDIEFK</sequence>
<protein>
    <recommendedName>
        <fullName evidence="3">DUF4411 domain-containing protein</fullName>
    </recommendedName>
</protein>